<dbReference type="Proteomes" id="UP001497516">
    <property type="component" value="Chromosome 2"/>
</dbReference>
<organism evidence="1 2">
    <name type="scientific">Linum trigynum</name>
    <dbReference type="NCBI Taxonomy" id="586398"/>
    <lineage>
        <taxon>Eukaryota</taxon>
        <taxon>Viridiplantae</taxon>
        <taxon>Streptophyta</taxon>
        <taxon>Embryophyta</taxon>
        <taxon>Tracheophyta</taxon>
        <taxon>Spermatophyta</taxon>
        <taxon>Magnoliopsida</taxon>
        <taxon>eudicotyledons</taxon>
        <taxon>Gunneridae</taxon>
        <taxon>Pentapetalae</taxon>
        <taxon>rosids</taxon>
        <taxon>fabids</taxon>
        <taxon>Malpighiales</taxon>
        <taxon>Linaceae</taxon>
        <taxon>Linum</taxon>
    </lineage>
</organism>
<proteinExistence type="predicted"/>
<gene>
    <name evidence="1" type="ORF">LTRI10_LOCUS12674</name>
</gene>
<name>A0AAV2DCM1_9ROSI</name>
<dbReference type="EMBL" id="OZ034815">
    <property type="protein sequence ID" value="CAL1370557.1"/>
    <property type="molecule type" value="Genomic_DNA"/>
</dbReference>
<reference evidence="1 2" key="1">
    <citation type="submission" date="2024-04" db="EMBL/GenBank/DDBJ databases">
        <authorList>
            <person name="Fracassetti M."/>
        </authorList>
    </citation>
    <scope>NUCLEOTIDE SEQUENCE [LARGE SCALE GENOMIC DNA]</scope>
</reference>
<sequence>MYATGLALAAAPITDAKLVTLCLHGLGPDYHEFFAAIHPRDSGPPIEDLERLVTLEADLRVTKSDSPATAFATQCDCGCGRHGGSAGAVLAVHPSFYAPIGRILGLSLR</sequence>
<keyword evidence="2" id="KW-1185">Reference proteome</keyword>
<evidence type="ECO:0000313" key="1">
    <source>
        <dbReference type="EMBL" id="CAL1370557.1"/>
    </source>
</evidence>
<dbReference type="AlphaFoldDB" id="A0AAV2DCM1"/>
<accession>A0AAV2DCM1</accession>
<evidence type="ECO:0000313" key="2">
    <source>
        <dbReference type="Proteomes" id="UP001497516"/>
    </source>
</evidence>
<protein>
    <submittedName>
        <fullName evidence="1">Uncharacterized protein</fullName>
    </submittedName>
</protein>